<evidence type="ECO:0000313" key="1">
    <source>
        <dbReference type="EMBL" id="MYN04420.1"/>
    </source>
</evidence>
<name>A0A6N9HLN4_9BURK</name>
<proteinExistence type="predicted"/>
<gene>
    <name evidence="1" type="ORF">GTP41_20220</name>
</gene>
<dbReference type="Proteomes" id="UP000448575">
    <property type="component" value="Unassembled WGS sequence"/>
</dbReference>
<dbReference type="RefSeq" id="WP_161027376.1">
    <property type="nucleotide sequence ID" value="NZ_WWCJ01000016.1"/>
</dbReference>
<evidence type="ECO:0000313" key="2">
    <source>
        <dbReference type="Proteomes" id="UP000448575"/>
    </source>
</evidence>
<keyword evidence="2" id="KW-1185">Reference proteome</keyword>
<sequence length="331" mass="36967">MFPSLLLSLLLASGAQEPGSAAAKPPVLQKQWSERKFEAIERGLREWCMGDGAGFEAQFDSYFRTTQSWAADRSALAQWRQQAPDSLAGAMVEAIYWRAYASQLRLGAIGQMPKEAMDFYQEQLGYGKARLQQVKAQANACPLWHSLNISLQLEGAVSNRSAARAYLDAVQVFPNDPQIHFAMAHAYSPRRGGSLVQFDQFARRAVFFTRAVEGGAMYARLYWREDGNGSDAIQFRGQRGLPEWRMVKTGFEDLLQRNPHDLRGRNKFASFACRANDRETYHRLRQELGERIVPELWPDVADVEACDRKLGKGAAAVATPAAQASGVNSRS</sequence>
<organism evidence="1 2">
    <name type="scientific">Pseudoduganella guangdongensis</name>
    <dbReference type="NCBI Taxonomy" id="2692179"/>
    <lineage>
        <taxon>Bacteria</taxon>
        <taxon>Pseudomonadati</taxon>
        <taxon>Pseudomonadota</taxon>
        <taxon>Betaproteobacteria</taxon>
        <taxon>Burkholderiales</taxon>
        <taxon>Oxalobacteraceae</taxon>
        <taxon>Telluria group</taxon>
        <taxon>Pseudoduganella</taxon>
    </lineage>
</organism>
<dbReference type="AlphaFoldDB" id="A0A6N9HLN4"/>
<comment type="caution">
    <text evidence="1">The sequence shown here is derived from an EMBL/GenBank/DDBJ whole genome shotgun (WGS) entry which is preliminary data.</text>
</comment>
<evidence type="ECO:0008006" key="3">
    <source>
        <dbReference type="Google" id="ProtNLM"/>
    </source>
</evidence>
<dbReference type="EMBL" id="WWCJ01000016">
    <property type="protein sequence ID" value="MYN04420.1"/>
    <property type="molecule type" value="Genomic_DNA"/>
</dbReference>
<reference evidence="1 2" key="1">
    <citation type="submission" date="2019-12" db="EMBL/GenBank/DDBJ databases">
        <title>Novel species isolated from a subtropical stream in China.</title>
        <authorList>
            <person name="Lu H."/>
        </authorList>
    </citation>
    <scope>NUCLEOTIDE SEQUENCE [LARGE SCALE GENOMIC DNA]</scope>
    <source>
        <strain evidence="1 2">DS3</strain>
    </source>
</reference>
<protein>
    <recommendedName>
        <fullName evidence="3">DUF4034 domain-containing protein</fullName>
    </recommendedName>
</protein>
<accession>A0A6N9HLN4</accession>